<accession>A0ABQ0H5S8</accession>
<keyword evidence="3" id="KW-1185">Reference proteome</keyword>
<reference evidence="2 3" key="1">
    <citation type="submission" date="2024-10" db="EMBL/GenBank/DDBJ databases">
        <title>Isolation, draft genome sequencing and identification of Phyllobacterium sp. NSA23, isolated from leaf soil.</title>
        <authorList>
            <person name="Akita H."/>
        </authorList>
    </citation>
    <scope>NUCLEOTIDE SEQUENCE [LARGE SCALE GENOMIC DNA]</scope>
    <source>
        <strain evidence="2 3">NSA23</strain>
    </source>
</reference>
<dbReference type="PROSITE" id="PS51746">
    <property type="entry name" value="PPM_2"/>
    <property type="match status" value="1"/>
</dbReference>
<gene>
    <name evidence="2" type="ORF">PPNSA23_42090</name>
</gene>
<dbReference type="SMART" id="SM00332">
    <property type="entry name" value="PP2Cc"/>
    <property type="match status" value="1"/>
</dbReference>
<organism evidence="2 3">
    <name type="scientific">Phyllobacterium phragmitis</name>
    <dbReference type="NCBI Taxonomy" id="2670329"/>
    <lineage>
        <taxon>Bacteria</taxon>
        <taxon>Pseudomonadati</taxon>
        <taxon>Pseudomonadota</taxon>
        <taxon>Alphaproteobacteria</taxon>
        <taxon>Hyphomicrobiales</taxon>
        <taxon>Phyllobacteriaceae</taxon>
        <taxon>Phyllobacterium</taxon>
    </lineage>
</organism>
<dbReference type="InterPro" id="IPR036457">
    <property type="entry name" value="PPM-type-like_dom_sf"/>
</dbReference>
<comment type="caution">
    <text evidence="2">The sequence shown here is derived from an EMBL/GenBank/DDBJ whole genome shotgun (WGS) entry which is preliminary data.</text>
</comment>
<sequence length="221" mass="23738">MIERSYATHPGTRLFINSDALLISDEPSLFVIADGMGDNISAAEAAKVTIKTLAGTPFQETLGALVQEVQQKLGHAQGLLQAASKLGRHEEAPKVSVSVLAVLDDAFAVVSSGDVRCYLMRDGMMCCLTRDHLQIGLHRQLSRCVGGHGSLVPDVINKTLRNGDRLLLCSASLPRALGERSVARILHDVPLHETSSVLIQEALIANVRDNISAIVLEARSE</sequence>
<evidence type="ECO:0000313" key="3">
    <source>
        <dbReference type="Proteomes" id="UP001628091"/>
    </source>
</evidence>
<dbReference type="SMART" id="SM00331">
    <property type="entry name" value="PP2C_SIG"/>
    <property type="match status" value="1"/>
</dbReference>
<dbReference type="InterPro" id="IPR001932">
    <property type="entry name" value="PPM-type_phosphatase-like_dom"/>
</dbReference>
<proteinExistence type="predicted"/>
<name>A0ABQ0H5S8_9HYPH</name>
<evidence type="ECO:0000259" key="1">
    <source>
        <dbReference type="PROSITE" id="PS51746"/>
    </source>
</evidence>
<dbReference type="Gene3D" id="3.60.40.10">
    <property type="entry name" value="PPM-type phosphatase domain"/>
    <property type="match status" value="1"/>
</dbReference>
<dbReference type="SUPFAM" id="SSF81606">
    <property type="entry name" value="PP2C-like"/>
    <property type="match status" value="1"/>
</dbReference>
<protein>
    <recommendedName>
        <fullName evidence="1">PPM-type phosphatase domain-containing protein</fullName>
    </recommendedName>
</protein>
<dbReference type="EMBL" id="BAAFZP010000002">
    <property type="protein sequence ID" value="GAB1584266.1"/>
    <property type="molecule type" value="Genomic_DNA"/>
</dbReference>
<dbReference type="Proteomes" id="UP001628091">
    <property type="component" value="Unassembled WGS sequence"/>
</dbReference>
<evidence type="ECO:0000313" key="2">
    <source>
        <dbReference type="EMBL" id="GAB1584266.1"/>
    </source>
</evidence>
<feature type="domain" description="PPM-type phosphatase" evidence="1">
    <location>
        <begin position="4"/>
        <end position="218"/>
    </location>
</feature>